<reference evidence="2 3" key="1">
    <citation type="journal article" date="2019" name="Genome Biol. Evol.">
        <title>Insights into the evolution of the New World diploid cottons (Gossypium, subgenus Houzingenia) based on genome sequencing.</title>
        <authorList>
            <person name="Grover C.E."/>
            <person name="Arick M.A. 2nd"/>
            <person name="Thrash A."/>
            <person name="Conover J.L."/>
            <person name="Sanders W.S."/>
            <person name="Peterson D.G."/>
            <person name="Frelichowski J.E."/>
            <person name="Scheffler J.A."/>
            <person name="Scheffler B.E."/>
            <person name="Wendel J.F."/>
        </authorList>
    </citation>
    <scope>NUCLEOTIDE SEQUENCE [LARGE SCALE GENOMIC DNA]</scope>
    <source>
        <strain evidence="2">0</strain>
        <tissue evidence="2">Leaf</tissue>
    </source>
</reference>
<dbReference type="AlphaFoldDB" id="A0A7J9FX11"/>
<feature type="non-terminal residue" evidence="2">
    <location>
        <position position="59"/>
    </location>
</feature>
<dbReference type="Proteomes" id="UP000593560">
    <property type="component" value="Unassembled WGS sequence"/>
</dbReference>
<organism evidence="2 3">
    <name type="scientific">Gossypium harknessii</name>
    <dbReference type="NCBI Taxonomy" id="34285"/>
    <lineage>
        <taxon>Eukaryota</taxon>
        <taxon>Viridiplantae</taxon>
        <taxon>Streptophyta</taxon>
        <taxon>Embryophyta</taxon>
        <taxon>Tracheophyta</taxon>
        <taxon>Spermatophyta</taxon>
        <taxon>Magnoliopsida</taxon>
        <taxon>eudicotyledons</taxon>
        <taxon>Gunneridae</taxon>
        <taxon>Pentapetalae</taxon>
        <taxon>rosids</taxon>
        <taxon>malvids</taxon>
        <taxon>Malvales</taxon>
        <taxon>Malvaceae</taxon>
        <taxon>Malvoideae</taxon>
        <taxon>Gossypium</taxon>
    </lineage>
</organism>
<keyword evidence="3" id="KW-1185">Reference proteome</keyword>
<comment type="caution">
    <text evidence="2">The sequence shown here is derived from an EMBL/GenBank/DDBJ whole genome shotgun (WGS) entry which is preliminary data.</text>
</comment>
<sequence length="59" mass="7206">EEKDKLTGGGEKEQRTRDFFSGEEEQRTRDFFSGEEEQRTSNEKRWKQSAFWMKTKNQR</sequence>
<proteinExistence type="predicted"/>
<feature type="compositionally biased region" description="Basic and acidic residues" evidence="1">
    <location>
        <begin position="1"/>
        <end position="46"/>
    </location>
</feature>
<feature type="region of interest" description="Disordered" evidence="1">
    <location>
        <begin position="1"/>
        <end position="59"/>
    </location>
</feature>
<gene>
    <name evidence="2" type="ORF">Gohar_014392</name>
</gene>
<evidence type="ECO:0000313" key="3">
    <source>
        <dbReference type="Proteomes" id="UP000593560"/>
    </source>
</evidence>
<protein>
    <submittedName>
        <fullName evidence="2">Uncharacterized protein</fullName>
    </submittedName>
</protein>
<evidence type="ECO:0000256" key="1">
    <source>
        <dbReference type="SAM" id="MobiDB-lite"/>
    </source>
</evidence>
<name>A0A7J9FX11_9ROSI</name>
<dbReference type="EMBL" id="JABFAD010000001">
    <property type="protein sequence ID" value="MBA0789701.1"/>
    <property type="molecule type" value="Genomic_DNA"/>
</dbReference>
<evidence type="ECO:0000313" key="2">
    <source>
        <dbReference type="EMBL" id="MBA0789701.1"/>
    </source>
</evidence>
<feature type="non-terminal residue" evidence="2">
    <location>
        <position position="1"/>
    </location>
</feature>
<accession>A0A7J9FX11</accession>